<evidence type="ECO:0000256" key="4">
    <source>
        <dbReference type="ARBA" id="ARBA00012574"/>
    </source>
</evidence>
<reference evidence="10" key="1">
    <citation type="submission" date="2020-02" db="EMBL/GenBank/DDBJ databases">
        <authorList>
            <person name="Meier V. D."/>
        </authorList>
    </citation>
    <scope>NUCLEOTIDE SEQUENCE</scope>
    <source>
        <strain evidence="10">AVDCRST_MAG56</strain>
    </source>
</reference>
<dbReference type="AlphaFoldDB" id="A0A6J4HIP6"/>
<accession>A0A6J4HIP6</accession>
<proteinExistence type="inferred from homology"/>
<sequence length="439" mass="49482">MRRLTLFTLALVGLSAFAVRSGDPGDRLPAGFHKGRREALRQLLPPNSVAVVFAAPVRNRANDVDFEYHQDPDFYYLTGYGEPHAVLLLFSSPQQDAQGKTFNELLYVQPRNPQAEMWTGRRMGADRARQTLGFDRVADNAAFDSLPLNLKGFDKVLFPEFHDDVRDDKDDPADLYDLVRQFRQKTDYPADYDAQRYSLYDFLRKSGTGDGVNAAQTVSDYQSYYPSLQHDPLLREFVRAADAKGRAAVVARLPKSNLDGYTLPKFMNRLRETKTNEEMKLMRKAIGISAVAQREVMKAMHPGMSEREIEGIHEFVYRRYGSEFEGYPSIVGAGNNGCVLHYVENSRPRVDNDLVLMDIGAEYHGYTADVTRTVPANGKFNKEQRAIYDLVYRAQEAGIAACREGADFGDPHEAAADVINKGLVALGIIKDVQEKHLYF</sequence>
<dbReference type="InterPro" id="IPR052433">
    <property type="entry name" value="X-Pro_dipept-like"/>
</dbReference>
<evidence type="ECO:0000256" key="6">
    <source>
        <dbReference type="ARBA" id="ARBA00022801"/>
    </source>
</evidence>
<dbReference type="Gene3D" id="3.90.230.10">
    <property type="entry name" value="Creatinase/methionine aminopeptidase superfamily"/>
    <property type="match status" value="1"/>
</dbReference>
<evidence type="ECO:0000256" key="7">
    <source>
        <dbReference type="ARBA" id="ARBA00023211"/>
    </source>
</evidence>
<protein>
    <recommendedName>
        <fullName evidence="4">Xaa-Pro aminopeptidase</fullName>
        <ecNumber evidence="4">3.4.11.9</ecNumber>
    </recommendedName>
</protein>
<dbReference type="EC" id="3.4.11.9" evidence="4"/>
<gene>
    <name evidence="10" type="ORF">AVDCRST_MAG56-528</name>
</gene>
<dbReference type="SMART" id="SM01011">
    <property type="entry name" value="AMP_N"/>
    <property type="match status" value="1"/>
</dbReference>
<keyword evidence="8" id="KW-0732">Signal</keyword>
<feature type="signal peptide" evidence="8">
    <location>
        <begin position="1"/>
        <end position="18"/>
    </location>
</feature>
<feature type="chain" id="PRO_5026660936" description="Xaa-Pro aminopeptidase" evidence="8">
    <location>
        <begin position="19"/>
        <end position="439"/>
    </location>
</feature>
<keyword evidence="10" id="KW-0031">Aminopeptidase</keyword>
<comment type="cofactor">
    <cofactor evidence="2">
        <name>Mn(2+)</name>
        <dbReference type="ChEBI" id="CHEBI:29035"/>
    </cofactor>
</comment>
<dbReference type="Gene3D" id="3.40.350.10">
    <property type="entry name" value="Creatinase/prolidase N-terminal domain"/>
    <property type="match status" value="1"/>
</dbReference>
<dbReference type="PANTHER" id="PTHR43226">
    <property type="entry name" value="XAA-PRO AMINOPEPTIDASE 3"/>
    <property type="match status" value="1"/>
</dbReference>
<keyword evidence="7" id="KW-0464">Manganese</keyword>
<dbReference type="GO" id="GO:0006508">
    <property type="term" value="P:proteolysis"/>
    <property type="evidence" value="ECO:0007669"/>
    <property type="project" value="TreeGrafter"/>
</dbReference>
<dbReference type="EMBL" id="CADCTQ010000052">
    <property type="protein sequence ID" value="CAA9223210.1"/>
    <property type="molecule type" value="Genomic_DNA"/>
</dbReference>
<dbReference type="Pfam" id="PF00557">
    <property type="entry name" value="Peptidase_M24"/>
    <property type="match status" value="1"/>
</dbReference>
<dbReference type="GO" id="GO:0070006">
    <property type="term" value="F:metalloaminopeptidase activity"/>
    <property type="evidence" value="ECO:0007669"/>
    <property type="project" value="InterPro"/>
</dbReference>
<evidence type="ECO:0000256" key="2">
    <source>
        <dbReference type="ARBA" id="ARBA00001936"/>
    </source>
</evidence>
<dbReference type="SUPFAM" id="SSF53092">
    <property type="entry name" value="Creatinase/prolidase N-terminal domain"/>
    <property type="match status" value="1"/>
</dbReference>
<evidence type="ECO:0000256" key="8">
    <source>
        <dbReference type="SAM" id="SignalP"/>
    </source>
</evidence>
<dbReference type="InterPro" id="IPR007865">
    <property type="entry name" value="Aminopep_P_N"/>
</dbReference>
<evidence type="ECO:0000313" key="10">
    <source>
        <dbReference type="EMBL" id="CAA9223210.1"/>
    </source>
</evidence>
<evidence type="ECO:0000259" key="9">
    <source>
        <dbReference type="SMART" id="SM01011"/>
    </source>
</evidence>
<dbReference type="Pfam" id="PF05195">
    <property type="entry name" value="AMP_N"/>
    <property type="match status" value="1"/>
</dbReference>
<dbReference type="InterPro" id="IPR029149">
    <property type="entry name" value="Creatin/AminoP/Spt16_N"/>
</dbReference>
<evidence type="ECO:0000256" key="1">
    <source>
        <dbReference type="ARBA" id="ARBA00001424"/>
    </source>
</evidence>
<evidence type="ECO:0000256" key="3">
    <source>
        <dbReference type="ARBA" id="ARBA00008766"/>
    </source>
</evidence>
<evidence type="ECO:0000256" key="5">
    <source>
        <dbReference type="ARBA" id="ARBA00022723"/>
    </source>
</evidence>
<comment type="catalytic activity">
    <reaction evidence="1">
        <text>Release of any N-terminal amino acid, including proline, that is linked to proline, even from a dipeptide or tripeptide.</text>
        <dbReference type="EC" id="3.4.11.9"/>
    </reaction>
</comment>
<keyword evidence="5" id="KW-0479">Metal-binding</keyword>
<name>A0A6J4HIP6_9SPHI</name>
<feature type="domain" description="Aminopeptidase P N-terminal" evidence="9">
    <location>
        <begin position="28"/>
        <end position="167"/>
    </location>
</feature>
<dbReference type="PANTHER" id="PTHR43226:SF4">
    <property type="entry name" value="XAA-PRO AMINOPEPTIDASE 3"/>
    <property type="match status" value="1"/>
</dbReference>
<dbReference type="InterPro" id="IPR036005">
    <property type="entry name" value="Creatinase/aminopeptidase-like"/>
</dbReference>
<keyword evidence="6 10" id="KW-0378">Hydrolase</keyword>
<dbReference type="GO" id="GO:0030145">
    <property type="term" value="F:manganese ion binding"/>
    <property type="evidence" value="ECO:0007669"/>
    <property type="project" value="InterPro"/>
</dbReference>
<comment type="similarity">
    <text evidence="3">Belongs to the peptidase M24B family.</text>
</comment>
<feature type="non-terminal residue" evidence="10">
    <location>
        <position position="439"/>
    </location>
</feature>
<organism evidence="10">
    <name type="scientific">uncultured Cytophagales bacterium</name>
    <dbReference type="NCBI Taxonomy" id="158755"/>
    <lineage>
        <taxon>Bacteria</taxon>
        <taxon>Pseudomonadati</taxon>
        <taxon>Bacteroidota</taxon>
        <taxon>Sphingobacteriia</taxon>
        <taxon>Sphingobacteriales</taxon>
        <taxon>environmental samples</taxon>
    </lineage>
</organism>
<keyword evidence="10" id="KW-0645">Protease</keyword>
<dbReference type="SUPFAM" id="SSF55920">
    <property type="entry name" value="Creatinase/aminopeptidase"/>
    <property type="match status" value="1"/>
</dbReference>
<dbReference type="InterPro" id="IPR000994">
    <property type="entry name" value="Pept_M24"/>
</dbReference>